<evidence type="ECO:0000256" key="8">
    <source>
        <dbReference type="ARBA" id="ARBA00022553"/>
    </source>
</evidence>
<evidence type="ECO:0000259" key="21">
    <source>
        <dbReference type="PROSITE" id="PS50109"/>
    </source>
</evidence>
<accession>A0AAW9PP53</accession>
<dbReference type="GO" id="GO:0005737">
    <property type="term" value="C:cytoplasm"/>
    <property type="evidence" value="ECO:0007669"/>
    <property type="project" value="UniProtKB-SubCell"/>
</dbReference>
<evidence type="ECO:0000313" key="22">
    <source>
        <dbReference type="EMBL" id="MEE3715659.1"/>
    </source>
</evidence>
<evidence type="ECO:0000256" key="15">
    <source>
        <dbReference type="ARBA" id="ARBA00023012"/>
    </source>
</evidence>
<evidence type="ECO:0000256" key="19">
    <source>
        <dbReference type="SAM" id="Coils"/>
    </source>
</evidence>
<feature type="transmembrane region" description="Helical" evidence="20">
    <location>
        <begin position="110"/>
        <end position="128"/>
    </location>
</feature>
<keyword evidence="6" id="KW-0004">4Fe-4S</keyword>
<dbReference type="InterPro" id="IPR005467">
    <property type="entry name" value="His_kinase_dom"/>
</dbReference>
<dbReference type="SMART" id="SM00387">
    <property type="entry name" value="HATPase_c"/>
    <property type="match status" value="1"/>
</dbReference>
<comment type="caution">
    <text evidence="22">The sequence shown here is derived from an EMBL/GenBank/DDBJ whole genome shotgun (WGS) entry which is preliminary data.</text>
</comment>
<keyword evidence="16" id="KW-0411">Iron-sulfur</keyword>
<dbReference type="GO" id="GO:0005524">
    <property type="term" value="F:ATP binding"/>
    <property type="evidence" value="ECO:0007669"/>
    <property type="project" value="UniProtKB-KW"/>
</dbReference>
<keyword evidence="14" id="KW-0408">Iron</keyword>
<evidence type="ECO:0000256" key="14">
    <source>
        <dbReference type="ARBA" id="ARBA00023004"/>
    </source>
</evidence>
<protein>
    <recommendedName>
        <fullName evidence="5">Oxygen sensor histidine kinase NreB</fullName>
        <ecNumber evidence="4">2.7.13.3</ecNumber>
    </recommendedName>
    <alternativeName>
        <fullName evidence="18">Nitrogen regulation protein B</fullName>
    </alternativeName>
</protein>
<keyword evidence="11" id="KW-0547">Nucleotide-binding</keyword>
<keyword evidence="15" id="KW-0902">Two-component regulatory system</keyword>
<dbReference type="GO" id="GO:0016020">
    <property type="term" value="C:membrane"/>
    <property type="evidence" value="ECO:0007669"/>
    <property type="project" value="InterPro"/>
</dbReference>
<name>A0AAW9PP53_9CYAN</name>
<comment type="cofactor">
    <cofactor evidence="2">
        <name>[4Fe-4S] cluster</name>
        <dbReference type="ChEBI" id="CHEBI:49883"/>
    </cofactor>
</comment>
<feature type="transmembrane region" description="Helical" evidence="20">
    <location>
        <begin position="148"/>
        <end position="166"/>
    </location>
</feature>
<keyword evidence="20" id="KW-0812">Transmembrane</keyword>
<dbReference type="Pfam" id="PF02518">
    <property type="entry name" value="HATPase_c"/>
    <property type="match status" value="1"/>
</dbReference>
<comment type="function">
    <text evidence="17">Member of the two-component regulatory system NreB/NreC involved in the control of dissimilatory nitrate/nitrite reduction in response to oxygen. NreB functions as a direct oxygen sensor histidine kinase which is autophosphorylated, in the absence of oxygen, probably at the conserved histidine residue, and transfers its phosphate group probably to a conserved aspartate residue of NreC. NreB/NreC activates the expression of the nitrate (narGHJI) and nitrite (nir) reductase operons, as well as the putative nitrate transporter gene narT.</text>
</comment>
<keyword evidence="8" id="KW-0597">Phosphoprotein</keyword>
<evidence type="ECO:0000256" key="6">
    <source>
        <dbReference type="ARBA" id="ARBA00022485"/>
    </source>
</evidence>
<evidence type="ECO:0000256" key="7">
    <source>
        <dbReference type="ARBA" id="ARBA00022490"/>
    </source>
</evidence>
<dbReference type="InterPro" id="IPR003594">
    <property type="entry name" value="HATPase_dom"/>
</dbReference>
<keyword evidence="20" id="KW-1133">Transmembrane helix</keyword>
<dbReference type="InterPro" id="IPR004358">
    <property type="entry name" value="Sig_transdc_His_kin-like_C"/>
</dbReference>
<evidence type="ECO:0000256" key="17">
    <source>
        <dbReference type="ARBA" id="ARBA00024827"/>
    </source>
</evidence>
<evidence type="ECO:0000256" key="13">
    <source>
        <dbReference type="ARBA" id="ARBA00022840"/>
    </source>
</evidence>
<dbReference type="RefSeq" id="WP_330482083.1">
    <property type="nucleotide sequence ID" value="NZ_JAZBJZ010000006.1"/>
</dbReference>
<evidence type="ECO:0000256" key="20">
    <source>
        <dbReference type="SAM" id="Phobius"/>
    </source>
</evidence>
<dbReference type="InterPro" id="IPR036890">
    <property type="entry name" value="HATPase_C_sf"/>
</dbReference>
<dbReference type="InterPro" id="IPR050482">
    <property type="entry name" value="Sensor_HK_TwoCompSys"/>
</dbReference>
<keyword evidence="13" id="KW-0067">ATP-binding</keyword>
<dbReference type="SUPFAM" id="SSF55874">
    <property type="entry name" value="ATPase domain of HSP90 chaperone/DNA topoisomerase II/histidine kinase"/>
    <property type="match status" value="1"/>
</dbReference>
<dbReference type="PROSITE" id="PS50109">
    <property type="entry name" value="HIS_KIN"/>
    <property type="match status" value="1"/>
</dbReference>
<evidence type="ECO:0000256" key="16">
    <source>
        <dbReference type="ARBA" id="ARBA00023014"/>
    </source>
</evidence>
<dbReference type="GO" id="GO:0051539">
    <property type="term" value="F:4 iron, 4 sulfur cluster binding"/>
    <property type="evidence" value="ECO:0007669"/>
    <property type="project" value="UniProtKB-KW"/>
</dbReference>
<evidence type="ECO:0000313" key="23">
    <source>
        <dbReference type="Proteomes" id="UP001333818"/>
    </source>
</evidence>
<comment type="catalytic activity">
    <reaction evidence="1">
        <text>ATP + protein L-histidine = ADP + protein N-phospho-L-histidine.</text>
        <dbReference type="EC" id="2.7.13.3"/>
    </reaction>
</comment>
<gene>
    <name evidence="22" type="ORF">V2H45_02745</name>
</gene>
<feature type="transmembrane region" description="Helical" evidence="20">
    <location>
        <begin position="12"/>
        <end position="32"/>
    </location>
</feature>
<dbReference type="EC" id="2.7.13.3" evidence="4"/>
<proteinExistence type="predicted"/>
<sequence length="413" mass="46609">MTPSTYSSFRLLLQLEWLLLVTAVFMEILLPFHWSLSLLLPVLSILAFGLMGLWLPTGVFRKKLLYTALEFGLILLPATQGALSSRPLFLLCLVLLMRSCLIFKRLGQLVILTLSLLTYGILLLSRPIDPERYRVAEAVWDWRLSSILLFSLTLIFALLLINALLAERKSREKLEKVYQELEATNQQLRQYALRIEDQATLQERNRIAREIHDGLGHTLSAQTIQINNALLLWQTKNDQALTALKQAKQLGAEALLEVRKSVSVLRSNPLQGQSMESALKRLLNDFRQTMGIEVSDRIHLTQSLPSDINTTLYRIVQESLTNIYKHAQAKAVTIELHQQTGIIHLMIEDDGKGFNPNQNTTGFGLQGMRERATALYGQFILDSQPGAGCRLSVALPLANFTVAHSYDSDFVSR</sequence>
<dbReference type="PANTHER" id="PTHR24421:SF10">
    <property type="entry name" value="NITRATE_NITRITE SENSOR PROTEIN NARQ"/>
    <property type="match status" value="1"/>
</dbReference>
<keyword evidence="9" id="KW-0808">Transferase</keyword>
<dbReference type="Gene3D" id="3.30.565.10">
    <property type="entry name" value="Histidine kinase-like ATPase, C-terminal domain"/>
    <property type="match status" value="1"/>
</dbReference>
<feature type="coiled-coil region" evidence="19">
    <location>
        <begin position="164"/>
        <end position="198"/>
    </location>
</feature>
<keyword evidence="10" id="KW-0479">Metal-binding</keyword>
<dbReference type="EMBL" id="JAZBJZ010000006">
    <property type="protein sequence ID" value="MEE3715659.1"/>
    <property type="molecule type" value="Genomic_DNA"/>
</dbReference>
<feature type="domain" description="Histidine kinase" evidence="21">
    <location>
        <begin position="312"/>
        <end position="399"/>
    </location>
</feature>
<dbReference type="Pfam" id="PF07730">
    <property type="entry name" value="HisKA_3"/>
    <property type="match status" value="1"/>
</dbReference>
<evidence type="ECO:0000256" key="4">
    <source>
        <dbReference type="ARBA" id="ARBA00012438"/>
    </source>
</evidence>
<keyword evidence="19" id="KW-0175">Coiled coil</keyword>
<dbReference type="GO" id="GO:0046983">
    <property type="term" value="F:protein dimerization activity"/>
    <property type="evidence" value="ECO:0007669"/>
    <property type="project" value="InterPro"/>
</dbReference>
<dbReference type="GO" id="GO:0046872">
    <property type="term" value="F:metal ion binding"/>
    <property type="evidence" value="ECO:0007669"/>
    <property type="project" value="UniProtKB-KW"/>
</dbReference>
<feature type="transmembrane region" description="Helical" evidence="20">
    <location>
        <begin position="38"/>
        <end position="57"/>
    </location>
</feature>
<evidence type="ECO:0000256" key="1">
    <source>
        <dbReference type="ARBA" id="ARBA00000085"/>
    </source>
</evidence>
<keyword evidence="12 22" id="KW-0418">Kinase</keyword>
<keyword evidence="23" id="KW-1185">Reference proteome</keyword>
<dbReference type="PANTHER" id="PTHR24421">
    <property type="entry name" value="NITRATE/NITRITE SENSOR PROTEIN NARX-RELATED"/>
    <property type="match status" value="1"/>
</dbReference>
<dbReference type="InterPro" id="IPR011712">
    <property type="entry name" value="Sig_transdc_His_kin_sub3_dim/P"/>
</dbReference>
<evidence type="ECO:0000256" key="11">
    <source>
        <dbReference type="ARBA" id="ARBA00022741"/>
    </source>
</evidence>
<organism evidence="22 23">
    <name type="scientific">Tumidithrix elongata BACA0141</name>
    <dbReference type="NCBI Taxonomy" id="2716417"/>
    <lineage>
        <taxon>Bacteria</taxon>
        <taxon>Bacillati</taxon>
        <taxon>Cyanobacteriota</taxon>
        <taxon>Cyanophyceae</taxon>
        <taxon>Pseudanabaenales</taxon>
        <taxon>Pseudanabaenaceae</taxon>
        <taxon>Tumidithrix</taxon>
        <taxon>Tumidithrix elongata</taxon>
    </lineage>
</organism>
<dbReference type="Proteomes" id="UP001333818">
    <property type="component" value="Unassembled WGS sequence"/>
</dbReference>
<dbReference type="GO" id="GO:0000155">
    <property type="term" value="F:phosphorelay sensor kinase activity"/>
    <property type="evidence" value="ECO:0007669"/>
    <property type="project" value="InterPro"/>
</dbReference>
<evidence type="ECO:0000256" key="3">
    <source>
        <dbReference type="ARBA" id="ARBA00004496"/>
    </source>
</evidence>
<keyword evidence="20" id="KW-0472">Membrane</keyword>
<evidence type="ECO:0000256" key="2">
    <source>
        <dbReference type="ARBA" id="ARBA00001966"/>
    </source>
</evidence>
<dbReference type="AlphaFoldDB" id="A0AAW9PP53"/>
<keyword evidence="7" id="KW-0963">Cytoplasm</keyword>
<reference evidence="22" key="1">
    <citation type="submission" date="2024-01" db="EMBL/GenBank/DDBJ databases">
        <title>Bank of Algae and Cyanobacteria of the Azores (BACA) strain genomes.</title>
        <authorList>
            <person name="Luz R."/>
            <person name="Cordeiro R."/>
            <person name="Fonseca A."/>
            <person name="Goncalves V."/>
        </authorList>
    </citation>
    <scope>NUCLEOTIDE SEQUENCE</scope>
    <source>
        <strain evidence="22">BACA0141</strain>
    </source>
</reference>
<evidence type="ECO:0000256" key="5">
    <source>
        <dbReference type="ARBA" id="ARBA00017322"/>
    </source>
</evidence>
<evidence type="ECO:0000256" key="12">
    <source>
        <dbReference type="ARBA" id="ARBA00022777"/>
    </source>
</evidence>
<dbReference type="PRINTS" id="PR00344">
    <property type="entry name" value="BCTRLSENSOR"/>
</dbReference>
<dbReference type="Gene3D" id="1.20.5.1930">
    <property type="match status" value="1"/>
</dbReference>
<evidence type="ECO:0000256" key="18">
    <source>
        <dbReference type="ARBA" id="ARBA00030800"/>
    </source>
</evidence>
<comment type="subcellular location">
    <subcellularLocation>
        <location evidence="3">Cytoplasm</location>
    </subcellularLocation>
</comment>
<evidence type="ECO:0000256" key="9">
    <source>
        <dbReference type="ARBA" id="ARBA00022679"/>
    </source>
</evidence>
<dbReference type="CDD" id="cd16917">
    <property type="entry name" value="HATPase_UhpB-NarQ-NarX-like"/>
    <property type="match status" value="1"/>
</dbReference>
<evidence type="ECO:0000256" key="10">
    <source>
        <dbReference type="ARBA" id="ARBA00022723"/>
    </source>
</evidence>